<comment type="caution">
    <text evidence="2">The sequence shown here is derived from an EMBL/GenBank/DDBJ whole genome shotgun (WGS) entry which is preliminary data.</text>
</comment>
<sequence length="290" mass="32200">MVTYAQLLDWGIKVCNDPTTKPVAWVSACICGVGTIIVTTMYGRLLKYLWTSRVSFSLFFWMMTIFCATCWSGYSLMAPIAFGFCIGEQAQVTVGLAMTGTPMYYLGLIGVYILLAGRLHYTFQGSPRLRLSRRQRLFLLVPVPIYCVLYAFLQMKVTPNHASTTSVSLAITATLLYMGSVVHLVSLFVGKLLYLASSRYSMMINPDNTLELNNQQLSLIQVMTRYTILASLALTSTCVTVVVIAIGLLVKIANFPLELFIFVAIALDCAVNLTCLLKEGEANEQRNIDR</sequence>
<evidence type="ECO:0000256" key="1">
    <source>
        <dbReference type="SAM" id="Phobius"/>
    </source>
</evidence>
<reference evidence="2 3" key="1">
    <citation type="journal article" date="2013" name="Curr. Biol.">
        <title>The Genome of the Foraminiferan Reticulomyxa filosa.</title>
        <authorList>
            <person name="Glockner G."/>
            <person name="Hulsmann N."/>
            <person name="Schleicher M."/>
            <person name="Noegel A.A."/>
            <person name="Eichinger L."/>
            <person name="Gallinger C."/>
            <person name="Pawlowski J."/>
            <person name="Sierra R."/>
            <person name="Euteneuer U."/>
            <person name="Pillet L."/>
            <person name="Moustafa A."/>
            <person name="Platzer M."/>
            <person name="Groth M."/>
            <person name="Szafranski K."/>
            <person name="Schliwa M."/>
        </authorList>
    </citation>
    <scope>NUCLEOTIDE SEQUENCE [LARGE SCALE GENOMIC DNA]</scope>
</reference>
<feature type="transmembrane region" description="Helical" evidence="1">
    <location>
        <begin position="259"/>
        <end position="277"/>
    </location>
</feature>
<name>X6MBT4_RETFI</name>
<feature type="transmembrane region" description="Helical" evidence="1">
    <location>
        <begin position="54"/>
        <end position="74"/>
    </location>
</feature>
<dbReference type="EMBL" id="ASPP01023434">
    <property type="protein sequence ID" value="ETO10505.1"/>
    <property type="molecule type" value="Genomic_DNA"/>
</dbReference>
<dbReference type="AlphaFoldDB" id="X6MBT4"/>
<evidence type="ECO:0000313" key="2">
    <source>
        <dbReference type="EMBL" id="ETO10505.1"/>
    </source>
</evidence>
<keyword evidence="1" id="KW-0472">Membrane</keyword>
<protein>
    <submittedName>
        <fullName evidence="2">Uncharacterized protein</fullName>
    </submittedName>
</protein>
<gene>
    <name evidence="2" type="ORF">RFI_26872</name>
</gene>
<keyword evidence="1" id="KW-0812">Transmembrane</keyword>
<feature type="transmembrane region" description="Helical" evidence="1">
    <location>
        <begin position="23"/>
        <end position="42"/>
    </location>
</feature>
<feature type="transmembrane region" description="Helical" evidence="1">
    <location>
        <begin position="137"/>
        <end position="155"/>
    </location>
</feature>
<evidence type="ECO:0000313" key="3">
    <source>
        <dbReference type="Proteomes" id="UP000023152"/>
    </source>
</evidence>
<feature type="transmembrane region" description="Helical" evidence="1">
    <location>
        <begin position="226"/>
        <end position="253"/>
    </location>
</feature>
<feature type="transmembrane region" description="Helical" evidence="1">
    <location>
        <begin position="167"/>
        <end position="194"/>
    </location>
</feature>
<keyword evidence="1" id="KW-1133">Transmembrane helix</keyword>
<accession>X6MBT4</accession>
<proteinExistence type="predicted"/>
<feature type="transmembrane region" description="Helical" evidence="1">
    <location>
        <begin position="94"/>
        <end position="116"/>
    </location>
</feature>
<keyword evidence="3" id="KW-1185">Reference proteome</keyword>
<organism evidence="2 3">
    <name type="scientific">Reticulomyxa filosa</name>
    <dbReference type="NCBI Taxonomy" id="46433"/>
    <lineage>
        <taxon>Eukaryota</taxon>
        <taxon>Sar</taxon>
        <taxon>Rhizaria</taxon>
        <taxon>Retaria</taxon>
        <taxon>Foraminifera</taxon>
        <taxon>Monothalamids</taxon>
        <taxon>Reticulomyxidae</taxon>
        <taxon>Reticulomyxa</taxon>
    </lineage>
</organism>
<dbReference type="Proteomes" id="UP000023152">
    <property type="component" value="Unassembled WGS sequence"/>
</dbReference>